<organism evidence="7 8">
    <name type="scientific">Tigriopus californicus</name>
    <name type="common">Marine copepod</name>
    <dbReference type="NCBI Taxonomy" id="6832"/>
    <lineage>
        <taxon>Eukaryota</taxon>
        <taxon>Metazoa</taxon>
        <taxon>Ecdysozoa</taxon>
        <taxon>Arthropoda</taxon>
        <taxon>Crustacea</taxon>
        <taxon>Multicrustacea</taxon>
        <taxon>Hexanauplia</taxon>
        <taxon>Copepoda</taxon>
        <taxon>Harpacticoida</taxon>
        <taxon>Harpacticidae</taxon>
        <taxon>Tigriopus</taxon>
    </lineage>
</organism>
<reference evidence="7 8" key="1">
    <citation type="journal article" date="2018" name="Nat. Ecol. Evol.">
        <title>Genomic signatures of mitonuclear coevolution across populations of Tigriopus californicus.</title>
        <authorList>
            <person name="Barreto F.S."/>
            <person name="Watson E.T."/>
            <person name="Lima T.G."/>
            <person name="Willett C.S."/>
            <person name="Edmands S."/>
            <person name="Li W."/>
            <person name="Burton R.S."/>
        </authorList>
    </citation>
    <scope>NUCLEOTIDE SEQUENCE [LARGE SCALE GENOMIC DNA]</scope>
    <source>
        <strain evidence="7 8">San Diego</strain>
    </source>
</reference>
<feature type="transmembrane region" description="Helical" evidence="6">
    <location>
        <begin position="45"/>
        <end position="67"/>
    </location>
</feature>
<name>A0A553NY55_TIGCA</name>
<feature type="transmembrane region" description="Helical" evidence="6">
    <location>
        <begin position="7"/>
        <end position="33"/>
    </location>
</feature>
<keyword evidence="8" id="KW-1185">Reference proteome</keyword>
<evidence type="ECO:0000256" key="2">
    <source>
        <dbReference type="ARBA" id="ARBA00022692"/>
    </source>
</evidence>
<dbReference type="AlphaFoldDB" id="A0A553NY55"/>
<dbReference type="OrthoDB" id="6350804at2759"/>
<dbReference type="EMBL" id="VCGU01000009">
    <property type="protein sequence ID" value="TRY70348.1"/>
    <property type="molecule type" value="Genomic_DNA"/>
</dbReference>
<dbReference type="Gene3D" id="1.10.1450.10">
    <property type="entry name" value="Tetraspanin"/>
    <property type="match status" value="1"/>
</dbReference>
<dbReference type="GO" id="GO:0005886">
    <property type="term" value="C:plasma membrane"/>
    <property type="evidence" value="ECO:0007669"/>
    <property type="project" value="TreeGrafter"/>
</dbReference>
<dbReference type="OMA" id="HREYHCC"/>
<gene>
    <name evidence="7" type="ORF">TCAL_02439</name>
</gene>
<evidence type="ECO:0000313" key="8">
    <source>
        <dbReference type="Proteomes" id="UP000318571"/>
    </source>
</evidence>
<dbReference type="STRING" id="6832.A0A553NY55"/>
<accession>A0A553NY55</accession>
<comment type="subcellular location">
    <subcellularLocation>
        <location evidence="1">Membrane</location>
        <topology evidence="1">Multi-pass membrane protein</topology>
    </subcellularLocation>
</comment>
<keyword evidence="4 6" id="KW-0472">Membrane</keyword>
<keyword evidence="2 6" id="KW-0812">Transmembrane</keyword>
<feature type="region of interest" description="Disordered" evidence="5">
    <location>
        <begin position="266"/>
        <end position="287"/>
    </location>
</feature>
<dbReference type="Pfam" id="PF00335">
    <property type="entry name" value="Tetraspanin"/>
    <property type="match status" value="1"/>
</dbReference>
<evidence type="ECO:0000256" key="5">
    <source>
        <dbReference type="SAM" id="MobiDB-lite"/>
    </source>
</evidence>
<dbReference type="InterPro" id="IPR008952">
    <property type="entry name" value="Tetraspanin_EC2_sf"/>
</dbReference>
<protein>
    <submittedName>
        <fullName evidence="7">Uncharacterized protein</fullName>
    </submittedName>
</protein>
<evidence type="ECO:0000256" key="6">
    <source>
        <dbReference type="SAM" id="Phobius"/>
    </source>
</evidence>
<proteinExistence type="predicted"/>
<feature type="transmembrane region" description="Helical" evidence="6">
    <location>
        <begin position="217"/>
        <end position="245"/>
    </location>
</feature>
<evidence type="ECO:0000256" key="4">
    <source>
        <dbReference type="ARBA" id="ARBA00023136"/>
    </source>
</evidence>
<dbReference type="PANTHER" id="PTHR19282:SF534">
    <property type="entry name" value="TETRASPANIN FAMILY-RELATED"/>
    <property type="match status" value="1"/>
</dbReference>
<dbReference type="SUPFAM" id="SSF48652">
    <property type="entry name" value="Tetraspanin"/>
    <property type="match status" value="1"/>
</dbReference>
<evidence type="ECO:0000313" key="7">
    <source>
        <dbReference type="EMBL" id="TRY70348.1"/>
    </source>
</evidence>
<evidence type="ECO:0000256" key="1">
    <source>
        <dbReference type="ARBA" id="ARBA00004141"/>
    </source>
</evidence>
<comment type="caution">
    <text evidence="7">The sequence shown here is derived from an EMBL/GenBank/DDBJ whole genome shotgun (WGS) entry which is preliminary data.</text>
</comment>
<keyword evidence="3 6" id="KW-1133">Transmembrane helix</keyword>
<feature type="transmembrane region" description="Helical" evidence="6">
    <location>
        <begin position="79"/>
        <end position="101"/>
    </location>
</feature>
<dbReference type="InterPro" id="IPR018499">
    <property type="entry name" value="Tetraspanin/Peripherin"/>
</dbReference>
<dbReference type="PANTHER" id="PTHR19282">
    <property type="entry name" value="TETRASPANIN"/>
    <property type="match status" value="1"/>
</dbReference>
<dbReference type="Proteomes" id="UP000318571">
    <property type="component" value="Chromosome 9"/>
</dbReference>
<sequence>MRNYYPGLLVTFNVVLLLTSSIMLYLGISLVAYYKLDSLDFVSQWFWMVPYIMIILGLGVFVVALYGCAVGLTESRCQLYTFSGLMILFFILQLLAIFAAMELRSVILRAEFYSIDVLDDLRDYNTNWKTRAKWDGLHREYHCCGGVNFYDGFRVWRNADVGEFTNSVPDSCCLRVTEGCGVNVFNELEQNLVRKIHMHGCLTLMNDKLESQVVPMLLGYTGVGTILALVQLLCVIFACALAAAIKREMNEHDDIRSLRSSTNAGSLHGSFDADPATPRFDHSRRDQHHYGRDNLNAAYEAEQRSKIPHFSDFEEKAV</sequence>
<evidence type="ECO:0000256" key="3">
    <source>
        <dbReference type="ARBA" id="ARBA00022989"/>
    </source>
</evidence>
<dbReference type="PRINTS" id="PR00259">
    <property type="entry name" value="TMFOUR"/>
</dbReference>